<dbReference type="OrthoDB" id="2992432at2759"/>
<keyword evidence="3" id="KW-1185">Reference proteome</keyword>
<accession>A0A2H3D5M1</accession>
<dbReference type="AlphaFoldDB" id="A0A2H3D5M1"/>
<sequence length="370" mass="41272">MIARMYRKAAVPELTDSQIKEVFFKLDTCFNDISVTVFEGIYTGVVAVTLWAVVSRNNCQDYRRPHFLVFIILVLYLTAAFNLYGEWVLNILYFTTPKWKYSWEAAEPIPDNSTPVILTRDVIAILSTVLADAALIWCCWIVWGRSWRVVININLASRGIVAYHDAFGPNPPPQALFLENIVSWSVLYSSLVLATLLWCTVLIIYRIWRVGAAAGRMYVYQRVIEILVESASLYSAVLVVLLVFEARNELAGIYIEDLAIAMRGIMPTILVGRVAAGHARPDDSWSESTMVSSLQFQNHSISQNDAQMSVGSGWDTSSTIRPDLDEVLEDSGELRMEGAAPTFNAHDCSADVVGTSNSLRATLDQNLGNI</sequence>
<feature type="transmembrane region" description="Helical" evidence="1">
    <location>
        <begin position="66"/>
        <end position="84"/>
    </location>
</feature>
<dbReference type="InParanoid" id="A0A2H3D5M1"/>
<feature type="transmembrane region" description="Helical" evidence="1">
    <location>
        <begin position="186"/>
        <end position="205"/>
    </location>
</feature>
<evidence type="ECO:0000313" key="2">
    <source>
        <dbReference type="EMBL" id="PBK90545.1"/>
    </source>
</evidence>
<dbReference type="Proteomes" id="UP000217790">
    <property type="component" value="Unassembled WGS sequence"/>
</dbReference>
<protein>
    <submittedName>
        <fullName evidence="2">Uncharacterized protein</fullName>
    </submittedName>
</protein>
<feature type="transmembrane region" description="Helical" evidence="1">
    <location>
        <begin position="33"/>
        <end position="54"/>
    </location>
</feature>
<gene>
    <name evidence="2" type="ORF">ARMGADRAFT_1082801</name>
</gene>
<feature type="transmembrane region" description="Helical" evidence="1">
    <location>
        <begin position="122"/>
        <end position="142"/>
    </location>
</feature>
<proteinExistence type="predicted"/>
<evidence type="ECO:0000256" key="1">
    <source>
        <dbReference type="SAM" id="Phobius"/>
    </source>
</evidence>
<reference evidence="3" key="1">
    <citation type="journal article" date="2017" name="Nat. Ecol. Evol.">
        <title>Genome expansion and lineage-specific genetic innovations in the forest pathogenic fungi Armillaria.</title>
        <authorList>
            <person name="Sipos G."/>
            <person name="Prasanna A.N."/>
            <person name="Walter M.C."/>
            <person name="O'Connor E."/>
            <person name="Balint B."/>
            <person name="Krizsan K."/>
            <person name="Kiss B."/>
            <person name="Hess J."/>
            <person name="Varga T."/>
            <person name="Slot J."/>
            <person name="Riley R."/>
            <person name="Boka B."/>
            <person name="Rigling D."/>
            <person name="Barry K."/>
            <person name="Lee J."/>
            <person name="Mihaltcheva S."/>
            <person name="LaButti K."/>
            <person name="Lipzen A."/>
            <person name="Waldron R."/>
            <person name="Moloney N.M."/>
            <person name="Sperisen C."/>
            <person name="Kredics L."/>
            <person name="Vagvoelgyi C."/>
            <person name="Patrignani A."/>
            <person name="Fitzpatrick D."/>
            <person name="Nagy I."/>
            <person name="Doyle S."/>
            <person name="Anderson J.B."/>
            <person name="Grigoriev I.V."/>
            <person name="Gueldener U."/>
            <person name="Muensterkoetter M."/>
            <person name="Nagy L.G."/>
        </authorList>
    </citation>
    <scope>NUCLEOTIDE SEQUENCE [LARGE SCALE GENOMIC DNA]</scope>
    <source>
        <strain evidence="3">Ar21-2</strain>
    </source>
</reference>
<dbReference type="EMBL" id="KZ293665">
    <property type="protein sequence ID" value="PBK90545.1"/>
    <property type="molecule type" value="Genomic_DNA"/>
</dbReference>
<feature type="transmembrane region" description="Helical" evidence="1">
    <location>
        <begin position="226"/>
        <end position="244"/>
    </location>
</feature>
<dbReference type="OMA" id="WARCIAN"/>
<keyword evidence="1" id="KW-0812">Transmembrane</keyword>
<keyword evidence="1" id="KW-0472">Membrane</keyword>
<keyword evidence="1" id="KW-1133">Transmembrane helix</keyword>
<name>A0A2H3D5M1_ARMGA</name>
<evidence type="ECO:0000313" key="3">
    <source>
        <dbReference type="Proteomes" id="UP000217790"/>
    </source>
</evidence>
<organism evidence="2 3">
    <name type="scientific">Armillaria gallica</name>
    <name type="common">Bulbous honey fungus</name>
    <name type="synonym">Armillaria bulbosa</name>
    <dbReference type="NCBI Taxonomy" id="47427"/>
    <lineage>
        <taxon>Eukaryota</taxon>
        <taxon>Fungi</taxon>
        <taxon>Dikarya</taxon>
        <taxon>Basidiomycota</taxon>
        <taxon>Agaricomycotina</taxon>
        <taxon>Agaricomycetes</taxon>
        <taxon>Agaricomycetidae</taxon>
        <taxon>Agaricales</taxon>
        <taxon>Marasmiineae</taxon>
        <taxon>Physalacriaceae</taxon>
        <taxon>Armillaria</taxon>
    </lineage>
</organism>